<dbReference type="AlphaFoldDB" id="A0AB34JVG5"/>
<reference evidence="2 3" key="1">
    <citation type="journal article" date="2024" name="Science">
        <title>Giant polyketide synthase enzymes in the biosynthesis of giant marine polyether toxins.</title>
        <authorList>
            <person name="Fallon T.R."/>
            <person name="Shende V.V."/>
            <person name="Wierzbicki I.H."/>
            <person name="Pendleton A.L."/>
            <person name="Watervoot N.F."/>
            <person name="Auber R.P."/>
            <person name="Gonzalez D.J."/>
            <person name="Wisecaver J.H."/>
            <person name="Moore B.S."/>
        </authorList>
    </citation>
    <scope>NUCLEOTIDE SEQUENCE [LARGE SCALE GENOMIC DNA]</scope>
    <source>
        <strain evidence="2 3">12B1</strain>
    </source>
</reference>
<name>A0AB34JVG5_PRYPA</name>
<dbReference type="InterPro" id="IPR041667">
    <property type="entry name" value="Cupin_8"/>
</dbReference>
<organism evidence="2 3">
    <name type="scientific">Prymnesium parvum</name>
    <name type="common">Toxic golden alga</name>
    <dbReference type="NCBI Taxonomy" id="97485"/>
    <lineage>
        <taxon>Eukaryota</taxon>
        <taxon>Haptista</taxon>
        <taxon>Haptophyta</taxon>
        <taxon>Prymnesiophyceae</taxon>
        <taxon>Prymnesiales</taxon>
        <taxon>Prymnesiaceae</taxon>
        <taxon>Prymnesium</taxon>
    </lineage>
</organism>
<dbReference type="SUPFAM" id="SSF51197">
    <property type="entry name" value="Clavaminate synthase-like"/>
    <property type="match status" value="1"/>
</dbReference>
<comment type="caution">
    <text evidence="2">The sequence shown here is derived from an EMBL/GenBank/DDBJ whole genome shotgun (WGS) entry which is preliminary data.</text>
</comment>
<evidence type="ECO:0000313" key="3">
    <source>
        <dbReference type="Proteomes" id="UP001515480"/>
    </source>
</evidence>
<dbReference type="Proteomes" id="UP001515480">
    <property type="component" value="Unassembled WGS sequence"/>
</dbReference>
<dbReference type="SMART" id="SM00558">
    <property type="entry name" value="JmjC"/>
    <property type="match status" value="1"/>
</dbReference>
<protein>
    <recommendedName>
        <fullName evidence="1">JmjC domain-containing protein</fullName>
    </recommendedName>
</protein>
<feature type="domain" description="JmjC" evidence="1">
    <location>
        <begin position="245"/>
        <end position="399"/>
    </location>
</feature>
<evidence type="ECO:0000259" key="1">
    <source>
        <dbReference type="PROSITE" id="PS51184"/>
    </source>
</evidence>
<dbReference type="Gene3D" id="2.60.120.10">
    <property type="entry name" value="Jelly Rolls"/>
    <property type="match status" value="1"/>
</dbReference>
<dbReference type="PANTHER" id="PTHR12461">
    <property type="entry name" value="HYPOXIA-INDUCIBLE FACTOR 1 ALPHA INHIBITOR-RELATED"/>
    <property type="match status" value="1"/>
</dbReference>
<dbReference type="Pfam" id="PF13621">
    <property type="entry name" value="Cupin_8"/>
    <property type="match status" value="1"/>
</dbReference>
<dbReference type="InterPro" id="IPR003347">
    <property type="entry name" value="JmjC_dom"/>
</dbReference>
<gene>
    <name evidence="2" type="ORF">AB1Y20_019732</name>
</gene>
<keyword evidence="3" id="KW-1185">Reference proteome</keyword>
<evidence type="ECO:0000313" key="2">
    <source>
        <dbReference type="EMBL" id="KAL1524852.1"/>
    </source>
</evidence>
<dbReference type="PANTHER" id="PTHR12461:SF105">
    <property type="entry name" value="HYPOXIA-INDUCIBLE FACTOR 1-ALPHA INHIBITOR"/>
    <property type="match status" value="1"/>
</dbReference>
<sequence>MAMAGFLDRPLPPALEEYDDALHEWLPLLVSAAQDTRQLHRVLTHKVGLSKLGPRQLAVNLIVQLAERRAPLVRRHGSLLNSRPASRDSRRHAAAQPALERLPQWQSLPRVDCSTACGVASAIDRVRRGLPVLLSNASLRRDPRWDIDFLHAELGARQCSVLSCPAASRVFTVFRSGSQHGAYEANGDVRVEEMAFHQFVRCLREQEAGHFEGGRMRYLQTHLMERLYAESGESCVAPRQLPEGVVRRVLTDASLHPPWLQQLRREGGLGEWCLSTLWISPGDACSRCHIDLHNNLLLQLEGRKRVVLLDPLEARHLYLHPISHPLDMRPRVCIKSPDLEQFPRFAEARGFETFLEAGECLFIPRMWFHEVDSLTTSASLNFWFESTWPSIVSDLPPSMDVMLQLARDTELALVDTLGACHIASFLQFALTADEESSGADECKYPARWTYLREELFEILLGWLGARERVEGFLFDFLHPHRFIGLHLKTAAKS</sequence>
<dbReference type="InterPro" id="IPR014710">
    <property type="entry name" value="RmlC-like_jellyroll"/>
</dbReference>
<proteinExistence type="predicted"/>
<dbReference type="EMBL" id="JBGBPQ010000004">
    <property type="protein sequence ID" value="KAL1524852.1"/>
    <property type="molecule type" value="Genomic_DNA"/>
</dbReference>
<dbReference type="PROSITE" id="PS51184">
    <property type="entry name" value="JMJC"/>
    <property type="match status" value="1"/>
</dbReference>
<accession>A0AB34JVG5</accession>